<evidence type="ECO:0000313" key="8">
    <source>
        <dbReference type="EMBL" id="CCE65597.1"/>
    </source>
</evidence>
<keyword evidence="3" id="KW-0677">Repeat</keyword>
<dbReference type="GO" id="GO:0005634">
    <property type="term" value="C:nucleus"/>
    <property type="evidence" value="ECO:0007669"/>
    <property type="project" value="UniProtKB-SubCell"/>
</dbReference>
<dbReference type="InterPro" id="IPR019775">
    <property type="entry name" value="WD40_repeat_CS"/>
</dbReference>
<dbReference type="EMBL" id="HE612868">
    <property type="protein sequence ID" value="CCE65597.1"/>
    <property type="molecule type" value="Genomic_DNA"/>
</dbReference>
<evidence type="ECO:0000256" key="1">
    <source>
        <dbReference type="ARBA" id="ARBA00004123"/>
    </source>
</evidence>
<dbReference type="SMART" id="SM00320">
    <property type="entry name" value="WD40"/>
    <property type="match status" value="6"/>
</dbReference>
<organism evidence="8 9">
    <name type="scientific">Tetrapisispora phaffii (strain ATCC 24235 / CBS 4417 / NBRC 1672 / NRRL Y-8282 / UCD 70-5)</name>
    <name type="common">Yeast</name>
    <name type="synonym">Fabospora phaffii</name>
    <dbReference type="NCBI Taxonomy" id="1071381"/>
    <lineage>
        <taxon>Eukaryota</taxon>
        <taxon>Fungi</taxon>
        <taxon>Dikarya</taxon>
        <taxon>Ascomycota</taxon>
        <taxon>Saccharomycotina</taxon>
        <taxon>Saccharomycetes</taxon>
        <taxon>Saccharomycetales</taxon>
        <taxon>Saccharomycetaceae</taxon>
        <taxon>Tetrapisispora</taxon>
    </lineage>
</organism>
<dbReference type="InterPro" id="IPR050459">
    <property type="entry name" value="WD_repeat_RBAP46/RBAP48/MSI1"/>
</dbReference>
<evidence type="ECO:0000256" key="6">
    <source>
        <dbReference type="PROSITE-ProRule" id="PRU00221"/>
    </source>
</evidence>
<keyword evidence="4" id="KW-0156">Chromatin regulator</keyword>
<evidence type="ECO:0000259" key="7">
    <source>
        <dbReference type="Pfam" id="PF12265"/>
    </source>
</evidence>
<gene>
    <name evidence="8" type="primary">TPHA0M00190</name>
    <name evidence="8" type="ordered locus">TPHA_0M00190</name>
</gene>
<dbReference type="Pfam" id="PF12265">
    <property type="entry name" value="CAF1C_H4-bd"/>
    <property type="match status" value="1"/>
</dbReference>
<dbReference type="PROSITE" id="PS50294">
    <property type="entry name" value="WD_REPEATS_REGION"/>
    <property type="match status" value="2"/>
</dbReference>
<dbReference type="GeneID" id="11532016"/>
<dbReference type="InterPro" id="IPR036322">
    <property type="entry name" value="WD40_repeat_dom_sf"/>
</dbReference>
<dbReference type="GO" id="GO:0000781">
    <property type="term" value="C:chromosome, telomeric region"/>
    <property type="evidence" value="ECO:0007669"/>
    <property type="project" value="GOC"/>
</dbReference>
<dbReference type="eggNOG" id="KOG0264">
    <property type="taxonomic scope" value="Eukaryota"/>
</dbReference>
<dbReference type="HOGENOM" id="CLU_020445_3_1_1"/>
<feature type="repeat" description="WD" evidence="6">
    <location>
        <begin position="147"/>
        <end position="189"/>
    </location>
</feature>
<dbReference type="Proteomes" id="UP000005666">
    <property type="component" value="Chromosome 13"/>
</dbReference>
<dbReference type="PROSITE" id="PS00678">
    <property type="entry name" value="WD_REPEATS_1"/>
    <property type="match status" value="1"/>
</dbReference>
<evidence type="ECO:0000256" key="4">
    <source>
        <dbReference type="ARBA" id="ARBA00022853"/>
    </source>
</evidence>
<evidence type="ECO:0000313" key="9">
    <source>
        <dbReference type="Proteomes" id="UP000005666"/>
    </source>
</evidence>
<dbReference type="OMA" id="PHEEGCL"/>
<dbReference type="GO" id="GO:0031509">
    <property type="term" value="P:subtelomeric heterochromatin formation"/>
    <property type="evidence" value="ECO:0007669"/>
    <property type="project" value="EnsemblFungi"/>
</dbReference>
<dbReference type="GO" id="GO:0042393">
    <property type="term" value="F:histone binding"/>
    <property type="evidence" value="ECO:0007669"/>
    <property type="project" value="EnsemblFungi"/>
</dbReference>
<comment type="subcellular location">
    <subcellularLocation>
        <location evidence="1">Nucleus</location>
    </subcellularLocation>
</comment>
<dbReference type="InterPro" id="IPR001680">
    <property type="entry name" value="WD40_rpt"/>
</dbReference>
<dbReference type="GO" id="GO:0004402">
    <property type="term" value="F:histone acetyltransferase activity"/>
    <property type="evidence" value="ECO:0007669"/>
    <property type="project" value="EnsemblFungi"/>
</dbReference>
<evidence type="ECO:0000256" key="5">
    <source>
        <dbReference type="ARBA" id="ARBA00023242"/>
    </source>
</evidence>
<dbReference type="STRING" id="1071381.G8C0T6"/>
<dbReference type="KEGG" id="tpf:TPHA_0M00190"/>
<dbReference type="PRINTS" id="PR00320">
    <property type="entry name" value="GPROTEINBRPT"/>
</dbReference>
<proteinExistence type="predicted"/>
<accession>G8C0T6</accession>
<dbReference type="PANTHER" id="PTHR22850">
    <property type="entry name" value="WD40 REPEAT FAMILY"/>
    <property type="match status" value="1"/>
</dbReference>
<evidence type="ECO:0000256" key="3">
    <source>
        <dbReference type="ARBA" id="ARBA00022737"/>
    </source>
</evidence>
<feature type="domain" description="Histone-binding protein RBBP4-like N-terminal" evidence="7">
    <location>
        <begin position="15"/>
        <end position="80"/>
    </location>
</feature>
<dbReference type="InterPro" id="IPR020472">
    <property type="entry name" value="WD40_PAC1"/>
</dbReference>
<dbReference type="GO" id="GO:0000123">
    <property type="term" value="C:histone acetyltransferase complex"/>
    <property type="evidence" value="ECO:0007669"/>
    <property type="project" value="EnsemblFungi"/>
</dbReference>
<dbReference type="InterPro" id="IPR022052">
    <property type="entry name" value="Histone-bd_RBBP4-like_N"/>
</dbReference>
<dbReference type="Gene3D" id="2.130.10.10">
    <property type="entry name" value="YVTN repeat-like/Quinoprotein amine dehydrogenase"/>
    <property type="match status" value="1"/>
</dbReference>
<sequence>MEKVEQQEEPLTVDQEYDLWKSNVPLLYDFVSETRLTWPSLTLQWLPGDKTSTRQHLILGTLTSGAETDYLKIAALDLPDEIIIGKKSDKVVKSNLKVVKKFAHDGEINRARYMPQNTNIIATVNGEGTIFIYDCSRDKQSALLSTLKYHKDNAYGLAFNPNAEGELISGSDDSTIALWDATNDKLKQPIQEWTTSHSDIVNDCQWHCFNTNMFGSVSEDSTLQLFDKRNGGKSDVKISSKGQYNSIAFSGFSENLFAAAGTTNNIYLYDIRNTGKILHSMTGHEEPVTSLEFSNDKDGILISGSSDRRVIMWDLFEIGAEQQPDEADDGLPEVMMIHAGSRSAINDISTHPSIPWLNASVEENNIVQVWKCSSKLPRISGTPEVSISDLE</sequence>
<keyword evidence="2 6" id="KW-0853">WD repeat</keyword>
<dbReference type="GO" id="GO:0005737">
    <property type="term" value="C:cytoplasm"/>
    <property type="evidence" value="ECO:0007669"/>
    <property type="project" value="EnsemblFungi"/>
</dbReference>
<dbReference type="PROSITE" id="PS50082">
    <property type="entry name" value="WD_REPEATS_2"/>
    <property type="match status" value="2"/>
</dbReference>
<evidence type="ECO:0000256" key="2">
    <source>
        <dbReference type="ARBA" id="ARBA00022574"/>
    </source>
</evidence>
<dbReference type="AlphaFoldDB" id="G8C0T6"/>
<protein>
    <recommendedName>
        <fullName evidence="7">Histone-binding protein RBBP4-like N-terminal domain-containing protein</fullName>
    </recommendedName>
</protein>
<feature type="repeat" description="WD" evidence="6">
    <location>
        <begin position="281"/>
        <end position="315"/>
    </location>
</feature>
<dbReference type="SUPFAM" id="SSF50978">
    <property type="entry name" value="WD40 repeat-like"/>
    <property type="match status" value="1"/>
</dbReference>
<dbReference type="RefSeq" id="XP_003688031.1">
    <property type="nucleotide sequence ID" value="XM_003687983.1"/>
</dbReference>
<dbReference type="Pfam" id="PF00400">
    <property type="entry name" value="WD40"/>
    <property type="match status" value="3"/>
</dbReference>
<name>G8C0T6_TETPH</name>
<reference evidence="8 9" key="1">
    <citation type="journal article" date="2011" name="Proc. Natl. Acad. Sci. U.S.A.">
        <title>Evolutionary erosion of yeast sex chromosomes by mating-type switching accidents.</title>
        <authorList>
            <person name="Gordon J.L."/>
            <person name="Armisen D."/>
            <person name="Proux-Wera E."/>
            <person name="Oheigeartaigh S.S."/>
            <person name="Byrne K.P."/>
            <person name="Wolfe K.H."/>
        </authorList>
    </citation>
    <scope>NUCLEOTIDE SEQUENCE [LARGE SCALE GENOMIC DNA]</scope>
    <source>
        <strain evidence="9">ATCC 24235 / CBS 4417 / NBRC 1672 / NRRL Y-8282 / UCD 70-5</strain>
    </source>
</reference>
<keyword evidence="5" id="KW-0539">Nucleus</keyword>
<dbReference type="OrthoDB" id="427795at2759"/>
<keyword evidence="9" id="KW-1185">Reference proteome</keyword>
<dbReference type="InterPro" id="IPR015943">
    <property type="entry name" value="WD40/YVTN_repeat-like_dom_sf"/>
</dbReference>